<dbReference type="HOGENOM" id="CLU_009579_4_1_1"/>
<dbReference type="Pfam" id="PF00001">
    <property type="entry name" value="7tm_1"/>
    <property type="match status" value="1"/>
</dbReference>
<dbReference type="PANTHER" id="PTHR11334:SF29">
    <property type="entry name" value="MAS-RELATED G-PROTEIN COUPLED RECEPTOR MEMBER X2"/>
    <property type="match status" value="1"/>
</dbReference>
<keyword evidence="8 10" id="KW-0807">Transducer</keyword>
<dbReference type="Ensembl" id="ENSSHAT00000007473.2">
    <property type="protein sequence ID" value="ENSSHAP00000007411.2"/>
    <property type="gene ID" value="ENSSHAG00000006442.2"/>
</dbReference>
<evidence type="ECO:0000256" key="9">
    <source>
        <dbReference type="ARBA" id="ARBA00061394"/>
    </source>
</evidence>
<feature type="transmembrane region" description="Helical" evidence="11">
    <location>
        <begin position="250"/>
        <end position="277"/>
    </location>
</feature>
<accession>G3VW56</accession>
<feature type="transmembrane region" description="Helical" evidence="11">
    <location>
        <begin position="107"/>
        <end position="127"/>
    </location>
</feature>
<dbReference type="AlphaFoldDB" id="G3VW56"/>
<keyword evidence="2" id="KW-1003">Cell membrane</keyword>
<keyword evidence="5 10" id="KW-0297">G-protein coupled receptor</keyword>
<comment type="similarity">
    <text evidence="9">Belongs to the G-protein coupled receptor 1 family. Mas subfamily.</text>
</comment>
<dbReference type="InParanoid" id="G3VW56"/>
<dbReference type="PANTHER" id="PTHR11334">
    <property type="entry name" value="MAS-RELATED G-PROTEIN COUPLED RECEPTOR"/>
    <property type="match status" value="1"/>
</dbReference>
<dbReference type="Proteomes" id="UP000007648">
    <property type="component" value="Unassembled WGS sequence"/>
</dbReference>
<dbReference type="Gene3D" id="1.20.1070.10">
    <property type="entry name" value="Rhodopsin 7-helix transmembrane proteins"/>
    <property type="match status" value="1"/>
</dbReference>
<gene>
    <name evidence="13" type="primary">LOC100935079</name>
</gene>
<dbReference type="GeneTree" id="ENSGT01030000234639"/>
<dbReference type="GO" id="GO:0005886">
    <property type="term" value="C:plasma membrane"/>
    <property type="evidence" value="ECO:0007669"/>
    <property type="project" value="UniProtKB-SubCell"/>
</dbReference>
<feature type="transmembrane region" description="Helical" evidence="11">
    <location>
        <begin position="217"/>
        <end position="238"/>
    </location>
</feature>
<dbReference type="InterPro" id="IPR000276">
    <property type="entry name" value="GPCR_Rhodpsn"/>
</dbReference>
<reference evidence="13" key="3">
    <citation type="submission" date="2025-09" db="UniProtKB">
        <authorList>
            <consortium name="Ensembl"/>
        </authorList>
    </citation>
    <scope>IDENTIFICATION</scope>
</reference>
<evidence type="ECO:0000256" key="6">
    <source>
        <dbReference type="ARBA" id="ARBA00023136"/>
    </source>
</evidence>
<organism evidence="13 14">
    <name type="scientific">Sarcophilus harrisii</name>
    <name type="common">Tasmanian devil</name>
    <name type="synonym">Sarcophilus laniarius</name>
    <dbReference type="NCBI Taxonomy" id="9305"/>
    <lineage>
        <taxon>Eukaryota</taxon>
        <taxon>Metazoa</taxon>
        <taxon>Chordata</taxon>
        <taxon>Craniata</taxon>
        <taxon>Vertebrata</taxon>
        <taxon>Euteleostomi</taxon>
        <taxon>Mammalia</taxon>
        <taxon>Metatheria</taxon>
        <taxon>Dasyuromorphia</taxon>
        <taxon>Dasyuridae</taxon>
        <taxon>Sarcophilus</taxon>
    </lineage>
</organism>
<feature type="transmembrane region" description="Helical" evidence="11">
    <location>
        <begin position="133"/>
        <end position="158"/>
    </location>
</feature>
<dbReference type="PRINTS" id="PR00237">
    <property type="entry name" value="GPCRRHODOPSN"/>
</dbReference>
<reference evidence="13 14" key="1">
    <citation type="journal article" date="2011" name="Proc. Natl. Acad. Sci. U.S.A.">
        <title>Genetic diversity and population structure of the endangered marsupial Sarcophilus harrisii (Tasmanian devil).</title>
        <authorList>
            <person name="Miller W."/>
            <person name="Hayes V.M."/>
            <person name="Ratan A."/>
            <person name="Petersen D.C."/>
            <person name="Wittekindt N.E."/>
            <person name="Miller J."/>
            <person name="Walenz B."/>
            <person name="Knight J."/>
            <person name="Qi J."/>
            <person name="Zhao F."/>
            <person name="Wang Q."/>
            <person name="Bedoya-Reina O.C."/>
            <person name="Katiyar N."/>
            <person name="Tomsho L.P."/>
            <person name="Kasson L.M."/>
            <person name="Hardie R.A."/>
            <person name="Woodbridge P."/>
            <person name="Tindall E.A."/>
            <person name="Bertelsen M.F."/>
            <person name="Dixon D."/>
            <person name="Pyecroft S."/>
            <person name="Helgen K.M."/>
            <person name="Lesk A.M."/>
            <person name="Pringle T.H."/>
            <person name="Patterson N."/>
            <person name="Zhang Y."/>
            <person name="Kreiss A."/>
            <person name="Woods G.M."/>
            <person name="Jones M.E."/>
            <person name="Schuster S.C."/>
        </authorList>
    </citation>
    <scope>NUCLEOTIDE SEQUENCE [LARGE SCALE GENOMIC DNA]</scope>
</reference>
<evidence type="ECO:0000256" key="7">
    <source>
        <dbReference type="ARBA" id="ARBA00023170"/>
    </source>
</evidence>
<dbReference type="FunFam" id="1.20.1070.10:FF:000193">
    <property type="entry name" value="Mas-related G-protein coupled receptor member E"/>
    <property type="match status" value="1"/>
</dbReference>
<comment type="subcellular location">
    <subcellularLocation>
        <location evidence="1">Cell membrane</location>
        <topology evidence="1">Multi-pass membrane protein</topology>
    </subcellularLocation>
</comment>
<dbReference type="PROSITE" id="PS00237">
    <property type="entry name" value="G_PROTEIN_RECEP_F1_1"/>
    <property type="match status" value="1"/>
</dbReference>
<keyword evidence="6 11" id="KW-0472">Membrane</keyword>
<evidence type="ECO:0000256" key="3">
    <source>
        <dbReference type="ARBA" id="ARBA00022692"/>
    </source>
</evidence>
<dbReference type="PRINTS" id="PR02108">
    <property type="entry name" value="MRGPCRFAMILY"/>
</dbReference>
<feature type="transmembrane region" description="Helical" evidence="11">
    <location>
        <begin position="71"/>
        <end position="95"/>
    </location>
</feature>
<sequence length="348" mass="38833">MIQCIYRSVCAGTSRDQQRFPEKGSTLMAQFSTESPGDQGSGHGMEAIGTDFSHSSVNVTEERTHPSVVPYFILVISLGGLVSNGLVVWILGFCIKKNPFSVYILNLAWADFLHLVCWTLIAINFFFPSPLISMHAVIAPVTVIFYSVGLSLLVAISTERCLSVLFPIWYQCLRPRRTSALVCAFVWLLFVLLLAVTGLTCVYLARSFCYGFLVTGSLWILLLIALMSVSSLALLLSVQCSSLRRQPPRLYVLILLTVLLFFLCGLPFGILFFLQYLELSFPLMLYLFEVSPLLSTLNSSINPLIYFFLGSSRQKRPRESLTLVLQRVLGEEAELEDGPKTVPMEITP</sequence>
<keyword evidence="7 10" id="KW-0675">Receptor</keyword>
<evidence type="ECO:0000256" key="5">
    <source>
        <dbReference type="ARBA" id="ARBA00023040"/>
    </source>
</evidence>
<keyword evidence="14" id="KW-1185">Reference proteome</keyword>
<dbReference type="SUPFAM" id="SSF81321">
    <property type="entry name" value="Family A G protein-coupled receptor-like"/>
    <property type="match status" value="1"/>
</dbReference>
<evidence type="ECO:0000313" key="14">
    <source>
        <dbReference type="Proteomes" id="UP000007648"/>
    </source>
</evidence>
<evidence type="ECO:0000256" key="2">
    <source>
        <dbReference type="ARBA" id="ARBA00022475"/>
    </source>
</evidence>
<feature type="transmembrane region" description="Helical" evidence="11">
    <location>
        <begin position="283"/>
        <end position="309"/>
    </location>
</feature>
<evidence type="ECO:0000313" key="13">
    <source>
        <dbReference type="Ensembl" id="ENSSHAP00000007411.2"/>
    </source>
</evidence>
<name>G3VW56_SARHA</name>
<evidence type="ECO:0000256" key="1">
    <source>
        <dbReference type="ARBA" id="ARBA00004651"/>
    </source>
</evidence>
<dbReference type="CDD" id="cd14973">
    <property type="entry name" value="7tmA_Mrgpr"/>
    <property type="match status" value="1"/>
</dbReference>
<evidence type="ECO:0000259" key="12">
    <source>
        <dbReference type="PROSITE" id="PS50262"/>
    </source>
</evidence>
<dbReference type="InterPro" id="IPR017452">
    <property type="entry name" value="GPCR_Rhodpsn_7TM"/>
</dbReference>
<dbReference type="PROSITE" id="PS50262">
    <property type="entry name" value="G_PROTEIN_RECEP_F1_2"/>
    <property type="match status" value="1"/>
</dbReference>
<dbReference type="GO" id="GO:0004930">
    <property type="term" value="F:G protein-coupled receptor activity"/>
    <property type="evidence" value="ECO:0007669"/>
    <property type="project" value="UniProtKB-KW"/>
</dbReference>
<feature type="domain" description="G-protein coupled receptors family 1 profile" evidence="12">
    <location>
        <begin position="83"/>
        <end position="306"/>
    </location>
</feature>
<proteinExistence type="inferred from homology"/>
<protein>
    <recommendedName>
        <fullName evidence="12">G-protein coupled receptors family 1 profile domain-containing protein</fullName>
    </recommendedName>
</protein>
<keyword evidence="4 11" id="KW-1133">Transmembrane helix</keyword>
<feature type="transmembrane region" description="Helical" evidence="11">
    <location>
        <begin position="179"/>
        <end position="205"/>
    </location>
</feature>
<evidence type="ECO:0000256" key="4">
    <source>
        <dbReference type="ARBA" id="ARBA00022989"/>
    </source>
</evidence>
<evidence type="ECO:0000256" key="10">
    <source>
        <dbReference type="RuleBase" id="RU000688"/>
    </source>
</evidence>
<evidence type="ECO:0000256" key="8">
    <source>
        <dbReference type="ARBA" id="ARBA00023224"/>
    </source>
</evidence>
<dbReference type="InterPro" id="IPR026234">
    <property type="entry name" value="MRGPCRFAMILY"/>
</dbReference>
<reference evidence="13" key="2">
    <citation type="submission" date="2025-08" db="UniProtKB">
        <authorList>
            <consortium name="Ensembl"/>
        </authorList>
    </citation>
    <scope>IDENTIFICATION</scope>
</reference>
<evidence type="ECO:0000256" key="11">
    <source>
        <dbReference type="SAM" id="Phobius"/>
    </source>
</evidence>
<keyword evidence="3 10" id="KW-0812">Transmembrane</keyword>